<evidence type="ECO:0000259" key="1">
    <source>
        <dbReference type="Pfam" id="PF01966"/>
    </source>
</evidence>
<dbReference type="Pfam" id="PF01966">
    <property type="entry name" value="HD"/>
    <property type="match status" value="1"/>
</dbReference>
<keyword evidence="3" id="KW-1185">Reference proteome</keyword>
<dbReference type="AlphaFoldDB" id="A0A2T7BE63"/>
<comment type="caution">
    <text evidence="2">The sequence shown here is derived from an EMBL/GenBank/DDBJ whole genome shotgun (WGS) entry which is preliminary data.</text>
</comment>
<dbReference type="Gene3D" id="1.10.3210.10">
    <property type="entry name" value="Hypothetical protein af1432"/>
    <property type="match status" value="1"/>
</dbReference>
<dbReference type="CDD" id="cd00077">
    <property type="entry name" value="HDc"/>
    <property type="match status" value="1"/>
</dbReference>
<evidence type="ECO:0000313" key="3">
    <source>
        <dbReference type="Proteomes" id="UP000244450"/>
    </source>
</evidence>
<dbReference type="InterPro" id="IPR003607">
    <property type="entry name" value="HD/PDEase_dom"/>
</dbReference>
<organism evidence="2 3">
    <name type="scientific">Chitinophaga parva</name>
    <dbReference type="NCBI Taxonomy" id="2169414"/>
    <lineage>
        <taxon>Bacteria</taxon>
        <taxon>Pseudomonadati</taxon>
        <taxon>Bacteroidota</taxon>
        <taxon>Chitinophagia</taxon>
        <taxon>Chitinophagales</taxon>
        <taxon>Chitinophagaceae</taxon>
        <taxon>Chitinophaga</taxon>
    </lineage>
</organism>
<dbReference type="EMBL" id="QCYK01000003">
    <property type="protein sequence ID" value="PUZ23365.1"/>
    <property type="molecule type" value="Genomic_DNA"/>
</dbReference>
<keyword evidence="2" id="KW-0378">Hydrolase</keyword>
<feature type="domain" description="HD" evidence="1">
    <location>
        <begin position="53"/>
        <end position="151"/>
    </location>
</feature>
<reference evidence="2 3" key="1">
    <citation type="submission" date="2018-04" db="EMBL/GenBank/DDBJ databases">
        <title>Chitinophaga fuyangensis sp. nov., isolated from soil in a chemical factory.</title>
        <authorList>
            <person name="Chen K."/>
        </authorList>
    </citation>
    <scope>NUCLEOTIDE SEQUENCE [LARGE SCALE GENOMIC DNA]</scope>
    <source>
        <strain evidence="2 3">LY-1</strain>
    </source>
</reference>
<dbReference type="Proteomes" id="UP000244450">
    <property type="component" value="Unassembled WGS sequence"/>
</dbReference>
<dbReference type="SUPFAM" id="SSF109604">
    <property type="entry name" value="HD-domain/PDEase-like"/>
    <property type="match status" value="1"/>
</dbReference>
<dbReference type="InterPro" id="IPR006674">
    <property type="entry name" value="HD_domain"/>
</dbReference>
<name>A0A2T7BE63_9BACT</name>
<proteinExistence type="predicted"/>
<gene>
    <name evidence="2" type="ORF">DCC81_23570</name>
</gene>
<accession>A0A2T7BE63</accession>
<sequence>MGCLEFYATELRQNPLLVLGMLMTDASLYDIGTYVCDLFAANNRPFLLYHNAAHTTDVVLHAIEIGAFYKLSDTDNFMLLAAAWFHDTGHLFADLATHEQESVRLMRAYFAEHPIPAANIEIIAGCIMATKLPAEPQTLLQQIICDADTYHLGSDEFWKMDPLVKAEMEARFGKPIEHWKEKTYAFLQSHHYFTTYAQERLAPVKQAHMRTLMP</sequence>
<dbReference type="GO" id="GO:0016787">
    <property type="term" value="F:hydrolase activity"/>
    <property type="evidence" value="ECO:0007669"/>
    <property type="project" value="UniProtKB-KW"/>
</dbReference>
<dbReference type="OrthoDB" id="5728337at2"/>
<protein>
    <submittedName>
        <fullName evidence="2">Metal-dependent phosphohydrolase</fullName>
    </submittedName>
</protein>
<evidence type="ECO:0000313" key="2">
    <source>
        <dbReference type="EMBL" id="PUZ23365.1"/>
    </source>
</evidence>